<proteinExistence type="predicted"/>
<comment type="caution">
    <text evidence="2">The sequence shown here is derived from an EMBL/GenBank/DDBJ whole genome shotgun (WGS) entry which is preliminary data.</text>
</comment>
<gene>
    <name evidence="2" type="ORF">PPACK8108_LOCUS11046</name>
</gene>
<sequence length="70" mass="8343">VTSCILFFICIFVSQMFGQVVLSHRLTIWLVDLNSPEREIVRHFLFPERKVVMFRVGMESREFFKTNCLT</sequence>
<dbReference type="EMBL" id="CALTRL010002538">
    <property type="protein sequence ID" value="CAH7675960.1"/>
    <property type="molecule type" value="Genomic_DNA"/>
</dbReference>
<name>A0AAV0B2N4_PHAPC</name>
<feature type="signal peptide" evidence="1">
    <location>
        <begin position="1"/>
        <end position="18"/>
    </location>
</feature>
<feature type="non-terminal residue" evidence="2">
    <location>
        <position position="1"/>
    </location>
</feature>
<evidence type="ECO:0000313" key="3">
    <source>
        <dbReference type="Proteomes" id="UP001153365"/>
    </source>
</evidence>
<accession>A0AAV0B2N4</accession>
<reference evidence="2" key="1">
    <citation type="submission" date="2022-06" db="EMBL/GenBank/DDBJ databases">
        <authorList>
            <consortium name="SYNGENTA / RWTH Aachen University"/>
        </authorList>
    </citation>
    <scope>NUCLEOTIDE SEQUENCE</scope>
</reference>
<keyword evidence="1" id="KW-0732">Signal</keyword>
<dbReference type="AlphaFoldDB" id="A0AAV0B2N4"/>
<protein>
    <submittedName>
        <fullName evidence="2">Uncharacterized protein</fullName>
    </submittedName>
</protein>
<dbReference type="Proteomes" id="UP001153365">
    <property type="component" value="Unassembled WGS sequence"/>
</dbReference>
<organism evidence="2 3">
    <name type="scientific">Phakopsora pachyrhizi</name>
    <name type="common">Asian soybean rust disease fungus</name>
    <dbReference type="NCBI Taxonomy" id="170000"/>
    <lineage>
        <taxon>Eukaryota</taxon>
        <taxon>Fungi</taxon>
        <taxon>Dikarya</taxon>
        <taxon>Basidiomycota</taxon>
        <taxon>Pucciniomycotina</taxon>
        <taxon>Pucciniomycetes</taxon>
        <taxon>Pucciniales</taxon>
        <taxon>Phakopsoraceae</taxon>
        <taxon>Phakopsora</taxon>
    </lineage>
</organism>
<evidence type="ECO:0000313" key="2">
    <source>
        <dbReference type="EMBL" id="CAH7675960.1"/>
    </source>
</evidence>
<evidence type="ECO:0000256" key="1">
    <source>
        <dbReference type="SAM" id="SignalP"/>
    </source>
</evidence>
<keyword evidence="3" id="KW-1185">Reference proteome</keyword>
<feature type="chain" id="PRO_5043347849" evidence="1">
    <location>
        <begin position="19"/>
        <end position="70"/>
    </location>
</feature>